<keyword evidence="5" id="KW-1185">Reference proteome</keyword>
<dbReference type="AlphaFoldDB" id="A0AAE9WF54"/>
<dbReference type="Proteomes" id="UP001212411">
    <property type="component" value="Chromosome 3"/>
</dbReference>
<dbReference type="Pfam" id="PF07814">
    <property type="entry name" value="WAPL"/>
    <property type="match status" value="1"/>
</dbReference>
<dbReference type="Gene3D" id="1.25.10.10">
    <property type="entry name" value="Leucine-rich Repeat Variant"/>
    <property type="match status" value="1"/>
</dbReference>
<organism evidence="4 5">
    <name type="scientific">Schizosaccharomyces osmophilus</name>
    <dbReference type="NCBI Taxonomy" id="2545709"/>
    <lineage>
        <taxon>Eukaryota</taxon>
        <taxon>Fungi</taxon>
        <taxon>Dikarya</taxon>
        <taxon>Ascomycota</taxon>
        <taxon>Taphrinomycotina</taxon>
        <taxon>Schizosaccharomycetes</taxon>
        <taxon>Schizosaccharomycetales</taxon>
        <taxon>Schizosaccharomycetaceae</taxon>
        <taxon>Schizosaccharomyces</taxon>
    </lineage>
</organism>
<reference evidence="4 5" key="1">
    <citation type="journal article" date="2023" name="G3 (Bethesda)">
        <title>A high-quality reference genome for the fission yeast Schizosaccharomyces osmophilus.</title>
        <authorList>
            <person name="Jia G.S."/>
            <person name="Zhang W.C."/>
            <person name="Liang Y."/>
            <person name="Liu X.H."/>
            <person name="Rhind N."/>
            <person name="Pidoux A."/>
            <person name="Brysch-Herzberg M."/>
            <person name="Du L.L."/>
        </authorList>
    </citation>
    <scope>NUCLEOTIDE SEQUENCE [LARGE SCALE GENOMIC DNA]</scope>
    <source>
        <strain evidence="4 5">CBS 15793</strain>
    </source>
</reference>
<feature type="compositionally biased region" description="Polar residues" evidence="2">
    <location>
        <begin position="81"/>
        <end position="99"/>
    </location>
</feature>
<feature type="compositionally biased region" description="Low complexity" evidence="2">
    <location>
        <begin position="100"/>
        <end position="112"/>
    </location>
</feature>
<proteinExistence type="inferred from homology"/>
<dbReference type="InterPro" id="IPR039874">
    <property type="entry name" value="WAPL"/>
</dbReference>
<evidence type="ECO:0000256" key="1">
    <source>
        <dbReference type="ARBA" id="ARBA00006854"/>
    </source>
</evidence>
<dbReference type="KEGG" id="som:SOMG_05013"/>
<dbReference type="InterPro" id="IPR022771">
    <property type="entry name" value="WAPL_C"/>
</dbReference>
<comment type="similarity">
    <text evidence="1">Belongs to the WAPL family.</text>
</comment>
<evidence type="ECO:0000313" key="4">
    <source>
        <dbReference type="EMBL" id="WBW74638.1"/>
    </source>
</evidence>
<evidence type="ECO:0000259" key="3">
    <source>
        <dbReference type="Pfam" id="PF07814"/>
    </source>
</evidence>
<dbReference type="GeneID" id="80878477"/>
<dbReference type="PANTHER" id="PTHR22100">
    <property type="entry name" value="WINGS APART-LIKE PROTEIN HOMOLOG"/>
    <property type="match status" value="1"/>
</dbReference>
<accession>A0AAE9WF54</accession>
<name>A0AAE9WF54_9SCHI</name>
<sequence>MGKRKSSTNAQDGLQRSYSESKVWDFLDATVDRHFKEQRPSMDAKVTKQLHKRKKENGGFSRRNDNPETKYISGPDLQKAAQVSQYPKSSNGPNRSHSLTTGMDSGSSTMSVTYREQRSYVAETNNTGDENGILSVEYHSEATDVDESEDENTQMKSIHELRFAGEKQRNMDEIEYLIDGISSKTNSANSRYNSFLEICEKIYERMFRICLKSSQDFQQRIFSEVLPEDKLQIILQTYIFSSMADENDFSQSLLENCSDGIYELFYSAITERDQRPIQSLIGAYSKTIQSSFWELFNHPSPLTKEYSNETLLSYNLLSLAGIALMKAYDGPLGSHDLFFKLMKLEVEHAVPFLLKNGAQQTFLLFSLTSTLDKVETCTWDDDVLNKIYDLLSFLLKSILKDNEKLKSMESGDSICFLMIASCEKLLRTLIRSVNSDSPSVSTFCNSGLPKQLFEVLNNQAFVKNKSNVELLMMSLGLLLEISEESEAFVRSLPNIQVSTSQTMLDVLLQFYKDQKSKVELSGYAAMLLIHCIVADSRAFEQILPMAPQLKTTLIEFKRFHISLKEELMLFGTQGLAIVSIVDDTLDSLEKTLT</sequence>
<dbReference type="PANTHER" id="PTHR22100:SF13">
    <property type="entry name" value="WINGS APART-LIKE PROTEIN HOMOLOG"/>
    <property type="match status" value="1"/>
</dbReference>
<dbReference type="EMBL" id="CP115613">
    <property type="protein sequence ID" value="WBW74638.1"/>
    <property type="molecule type" value="Genomic_DNA"/>
</dbReference>
<dbReference type="InterPro" id="IPR011989">
    <property type="entry name" value="ARM-like"/>
</dbReference>
<feature type="region of interest" description="Disordered" evidence="2">
    <location>
        <begin position="34"/>
        <end position="112"/>
    </location>
</feature>
<evidence type="ECO:0000313" key="5">
    <source>
        <dbReference type="Proteomes" id="UP001212411"/>
    </source>
</evidence>
<protein>
    <submittedName>
        <fullName evidence="4">Cohesin loading/unloading factor (WAPL) Wpl1</fullName>
    </submittedName>
</protein>
<feature type="domain" description="Wings apart-like protein C-terminal" evidence="3">
    <location>
        <begin position="154"/>
        <end position="487"/>
    </location>
</feature>
<evidence type="ECO:0000256" key="2">
    <source>
        <dbReference type="SAM" id="MobiDB-lite"/>
    </source>
</evidence>
<feature type="compositionally biased region" description="Basic and acidic residues" evidence="2">
    <location>
        <begin position="34"/>
        <end position="46"/>
    </location>
</feature>
<dbReference type="RefSeq" id="XP_056038881.1">
    <property type="nucleotide sequence ID" value="XM_056183788.1"/>
</dbReference>
<gene>
    <name evidence="4" type="primary">wpl1</name>
    <name evidence="4" type="ORF">SOMG_05013</name>
</gene>